<gene>
    <name evidence="7" type="ORF">OFUS_LOCUS25367</name>
</gene>
<evidence type="ECO:0000256" key="1">
    <source>
        <dbReference type="ARBA" id="ARBA00004613"/>
    </source>
</evidence>
<dbReference type="AlphaFoldDB" id="A0A8S4Q5U9"/>
<dbReference type="Proteomes" id="UP000749559">
    <property type="component" value="Unassembled WGS sequence"/>
</dbReference>
<evidence type="ECO:0000313" key="8">
    <source>
        <dbReference type="Proteomes" id="UP000749559"/>
    </source>
</evidence>
<dbReference type="InterPro" id="IPR016187">
    <property type="entry name" value="CTDL_fold"/>
</dbReference>
<feature type="compositionally biased region" description="Polar residues" evidence="6">
    <location>
        <begin position="428"/>
        <end position="444"/>
    </location>
</feature>
<dbReference type="InterPro" id="IPR052065">
    <property type="entry name" value="Compl_asym_regulator"/>
</dbReference>
<comment type="caution">
    <text evidence="7">The sequence shown here is derived from an EMBL/GenBank/DDBJ whole genome shotgun (WGS) entry which is preliminary data.</text>
</comment>
<feature type="compositionally biased region" description="Polar residues" evidence="6">
    <location>
        <begin position="364"/>
        <end position="376"/>
    </location>
</feature>
<feature type="compositionally biased region" description="Polar residues" evidence="6">
    <location>
        <begin position="384"/>
        <end position="406"/>
    </location>
</feature>
<dbReference type="PROSITE" id="PS50092">
    <property type="entry name" value="TSP1"/>
    <property type="match status" value="3"/>
</dbReference>
<evidence type="ECO:0000256" key="5">
    <source>
        <dbReference type="ARBA" id="ARBA00023157"/>
    </source>
</evidence>
<dbReference type="SUPFAM" id="SSF82895">
    <property type="entry name" value="TSP-1 type 1 repeat"/>
    <property type="match status" value="3"/>
</dbReference>
<name>A0A8S4Q5U9_OWEFU</name>
<evidence type="ECO:0000256" key="6">
    <source>
        <dbReference type="SAM" id="MobiDB-lite"/>
    </source>
</evidence>
<dbReference type="PANTHER" id="PTHR22906:SF43">
    <property type="entry name" value="PROPERDIN"/>
    <property type="match status" value="1"/>
</dbReference>
<dbReference type="InterPro" id="IPR000884">
    <property type="entry name" value="TSP1_rpt"/>
</dbReference>
<organism evidence="7 8">
    <name type="scientific">Owenia fusiformis</name>
    <name type="common">Polychaete worm</name>
    <dbReference type="NCBI Taxonomy" id="6347"/>
    <lineage>
        <taxon>Eukaryota</taxon>
        <taxon>Metazoa</taxon>
        <taxon>Spiralia</taxon>
        <taxon>Lophotrochozoa</taxon>
        <taxon>Annelida</taxon>
        <taxon>Polychaeta</taxon>
        <taxon>Sedentaria</taxon>
        <taxon>Canalipalpata</taxon>
        <taxon>Sabellida</taxon>
        <taxon>Oweniida</taxon>
        <taxon>Oweniidae</taxon>
        <taxon>Owenia</taxon>
    </lineage>
</organism>
<keyword evidence="5" id="KW-1015">Disulfide bond</keyword>
<dbReference type="Pfam" id="PF00090">
    <property type="entry name" value="TSP_1"/>
    <property type="match status" value="3"/>
</dbReference>
<feature type="region of interest" description="Disordered" evidence="6">
    <location>
        <begin position="211"/>
        <end position="233"/>
    </location>
</feature>
<dbReference type="SMART" id="SM00209">
    <property type="entry name" value="TSP1"/>
    <property type="match status" value="3"/>
</dbReference>
<dbReference type="Gene3D" id="2.20.100.10">
    <property type="entry name" value="Thrombospondin type-1 (TSP1) repeat"/>
    <property type="match status" value="3"/>
</dbReference>
<dbReference type="SUPFAM" id="SSF56436">
    <property type="entry name" value="C-type lectin-like"/>
    <property type="match status" value="1"/>
</dbReference>
<keyword evidence="2" id="KW-0964">Secreted</keyword>
<dbReference type="OrthoDB" id="446173at2759"/>
<proteinExistence type="predicted"/>
<keyword evidence="4" id="KW-0677">Repeat</keyword>
<reference evidence="7" key="1">
    <citation type="submission" date="2022-03" db="EMBL/GenBank/DDBJ databases">
        <authorList>
            <person name="Martin C."/>
        </authorList>
    </citation>
    <scope>NUCLEOTIDE SEQUENCE</scope>
</reference>
<keyword evidence="3" id="KW-0732">Signal</keyword>
<dbReference type="InterPro" id="IPR036383">
    <property type="entry name" value="TSP1_rpt_sf"/>
</dbReference>
<evidence type="ECO:0000256" key="2">
    <source>
        <dbReference type="ARBA" id="ARBA00022525"/>
    </source>
</evidence>
<evidence type="ECO:0000256" key="3">
    <source>
        <dbReference type="ARBA" id="ARBA00022729"/>
    </source>
</evidence>
<feature type="region of interest" description="Disordered" evidence="6">
    <location>
        <begin position="355"/>
        <end position="541"/>
    </location>
</feature>
<accession>A0A8S4Q5U9</accession>
<comment type="subcellular location">
    <subcellularLocation>
        <location evidence="1">Secreted</location>
    </subcellularLocation>
</comment>
<keyword evidence="8" id="KW-1185">Reference proteome</keyword>
<dbReference type="EMBL" id="CAIIXF020000012">
    <property type="protein sequence ID" value="CAH1801587.1"/>
    <property type="molecule type" value="Genomic_DNA"/>
</dbReference>
<sequence>TIETESCNAQACPVDGGWSEWVVGDCPVTCGGGTRTNTRQCNNPPPINGGKQCDGLNRESEICNTQLCPVDGRWSEWNVGDCSVSCGGGSRTNTRQCNNPPPSNGGKQCDGSTTETESCNAQACPVNGGFSDYVCGDCSVTCGDDGVETCTRSCTNPSPLNGGLQCVGETTKTQPCTDSPRCRLRPTGGTLDEGGFGVAGITTVQAVATTTTESTTLPTEATAPPTEATPTQTVATTEAPVVITLPVFNETALPPFSNCQCPEGWLSHGCTEDDPTRGCAKWYFDQVTWETAEAQCVEDGGHLLWNTEDEAECLEDFLEACIDEEDLKGADWWTCGTTPSGEEIDTIWSCDGGVKRSKRHSHSGQRTEYSGHSGQKTKYGGYSGQRTRYSGHSGQKTKYGSYSGQRTGYGGHSGQTTRYNSHSDQKTKYSGLSGQKTKYSSYSDQKTRYGGYSGQKTRYGGHSGQKTRYGGHSGQKTRYGGHSGQKTRYSGLSDQKTKYSSLYDQKTRYGGHSGQKTKYSGLSDQTTRYSGHSGQKTRYSG</sequence>
<protein>
    <submittedName>
        <fullName evidence="7">Uncharacterized protein</fullName>
    </submittedName>
</protein>
<evidence type="ECO:0000313" key="7">
    <source>
        <dbReference type="EMBL" id="CAH1801587.1"/>
    </source>
</evidence>
<evidence type="ECO:0000256" key="4">
    <source>
        <dbReference type="ARBA" id="ARBA00022737"/>
    </source>
</evidence>
<dbReference type="PANTHER" id="PTHR22906">
    <property type="entry name" value="PROPERDIN"/>
    <property type="match status" value="1"/>
</dbReference>
<feature type="non-terminal residue" evidence="7">
    <location>
        <position position="1"/>
    </location>
</feature>
<feature type="compositionally biased region" description="Polar residues" evidence="6">
    <location>
        <begin position="514"/>
        <end position="541"/>
    </location>
</feature>
<feature type="non-terminal residue" evidence="7">
    <location>
        <position position="541"/>
    </location>
</feature>
<feature type="compositionally biased region" description="Polar residues" evidence="6">
    <location>
        <begin position="484"/>
        <end position="504"/>
    </location>
</feature>
<dbReference type="FunFam" id="2.20.100.10:FF:000001">
    <property type="entry name" value="semaphorin-5A isoform X1"/>
    <property type="match status" value="2"/>
</dbReference>